<evidence type="ECO:0000313" key="2">
    <source>
        <dbReference type="EMBL" id="TCO64624.1"/>
    </source>
</evidence>
<dbReference type="InterPro" id="IPR010093">
    <property type="entry name" value="SinI_DNA-bd"/>
</dbReference>
<dbReference type="Pfam" id="PF12728">
    <property type="entry name" value="HTH_17"/>
    <property type="match status" value="1"/>
</dbReference>
<dbReference type="InterPro" id="IPR041657">
    <property type="entry name" value="HTH_17"/>
</dbReference>
<dbReference type="InterPro" id="IPR009061">
    <property type="entry name" value="DNA-bd_dom_put_sf"/>
</dbReference>
<evidence type="ECO:0000313" key="3">
    <source>
        <dbReference type="Proteomes" id="UP000295680"/>
    </source>
</evidence>
<dbReference type="NCBIfam" id="TIGR01764">
    <property type="entry name" value="excise"/>
    <property type="match status" value="1"/>
</dbReference>
<proteinExistence type="predicted"/>
<dbReference type="AlphaFoldDB" id="A0A4R2JXM0"/>
<dbReference type="Proteomes" id="UP000295680">
    <property type="component" value="Unassembled WGS sequence"/>
</dbReference>
<keyword evidence="3" id="KW-1185">Reference proteome</keyword>
<dbReference type="OrthoDB" id="26212at2"/>
<dbReference type="GO" id="GO:0003677">
    <property type="term" value="F:DNA binding"/>
    <property type="evidence" value="ECO:0007669"/>
    <property type="project" value="InterPro"/>
</dbReference>
<sequence>MTIAPERHTVLPPDGEESAVVKALKDLLAASDAPPRLIGPDGTEITVPPAVHHVLVDVVNLLDRGLAVTVDSHNTLLTTQEAADILNVSRPTLVRLLTEDEIPHEYRGKHRRVLLADVLAYKERARVRRRKVLDEMLREAHESGDLDRTDVFIRTR</sequence>
<reference evidence="2 3" key="1">
    <citation type="submission" date="2019-03" db="EMBL/GenBank/DDBJ databases">
        <title>Genomic Encyclopedia of Type Strains, Phase IV (KMG-IV): sequencing the most valuable type-strain genomes for metagenomic binning, comparative biology and taxonomic classification.</title>
        <authorList>
            <person name="Goeker M."/>
        </authorList>
    </citation>
    <scope>NUCLEOTIDE SEQUENCE [LARGE SCALE GENOMIC DNA]</scope>
    <source>
        <strain evidence="2 3">DSM 45934</strain>
    </source>
</reference>
<name>A0A4R2JXM0_9PSEU</name>
<gene>
    <name evidence="2" type="ORF">EV192_101401</name>
</gene>
<organism evidence="2 3">
    <name type="scientific">Actinocrispum wychmicini</name>
    <dbReference type="NCBI Taxonomy" id="1213861"/>
    <lineage>
        <taxon>Bacteria</taxon>
        <taxon>Bacillati</taxon>
        <taxon>Actinomycetota</taxon>
        <taxon>Actinomycetes</taxon>
        <taxon>Pseudonocardiales</taxon>
        <taxon>Pseudonocardiaceae</taxon>
        <taxon>Actinocrispum</taxon>
    </lineage>
</organism>
<feature type="domain" description="Helix-turn-helix" evidence="1">
    <location>
        <begin position="76"/>
        <end position="125"/>
    </location>
</feature>
<dbReference type="EMBL" id="SLWS01000001">
    <property type="protein sequence ID" value="TCO64624.1"/>
    <property type="molecule type" value="Genomic_DNA"/>
</dbReference>
<dbReference type="RefSeq" id="WP_132110489.1">
    <property type="nucleotide sequence ID" value="NZ_SLWS01000001.1"/>
</dbReference>
<dbReference type="SUPFAM" id="SSF46955">
    <property type="entry name" value="Putative DNA-binding domain"/>
    <property type="match status" value="1"/>
</dbReference>
<evidence type="ECO:0000259" key="1">
    <source>
        <dbReference type="Pfam" id="PF12728"/>
    </source>
</evidence>
<comment type="caution">
    <text evidence="2">The sequence shown here is derived from an EMBL/GenBank/DDBJ whole genome shotgun (WGS) entry which is preliminary data.</text>
</comment>
<accession>A0A4R2JXM0</accession>
<protein>
    <submittedName>
        <fullName evidence="2">Excisionase family DNA binding protein</fullName>
    </submittedName>
</protein>